<feature type="binding site" evidence="7">
    <location>
        <position position="139"/>
    </location>
    <ligand>
        <name>Zn(2+)</name>
        <dbReference type="ChEBI" id="CHEBI:29105"/>
        <note>catalytic</note>
    </ligand>
</feature>
<keyword evidence="2 7" id="KW-0540">Nuclease</keyword>
<comment type="cofactor">
    <cofactor evidence="7">
        <name>Zn(2+)</name>
        <dbReference type="ChEBI" id="CHEBI:29105"/>
    </cofactor>
    <text evidence="7">Binds 1 zinc ion.</text>
</comment>
<keyword evidence="4 7" id="KW-0255">Endonuclease</keyword>
<reference evidence="9" key="1">
    <citation type="journal article" date="2019" name="Int. J. Syst. Evol. Microbiol.">
        <title>The Global Catalogue of Microorganisms (GCM) 10K type strain sequencing project: providing services to taxonomists for standard genome sequencing and annotation.</title>
        <authorList>
            <consortium name="The Broad Institute Genomics Platform"/>
            <consortium name="The Broad Institute Genome Sequencing Center for Infectious Disease"/>
            <person name="Wu L."/>
            <person name="Ma J."/>
        </authorList>
    </citation>
    <scope>NUCLEOTIDE SEQUENCE [LARGE SCALE GENOMIC DNA]</scope>
    <source>
        <strain evidence="9">CCUG 66188</strain>
    </source>
</reference>
<organism evidence="8 9">
    <name type="scientific">Sulfitobacter porphyrae</name>
    <dbReference type="NCBI Taxonomy" id="1246864"/>
    <lineage>
        <taxon>Bacteria</taxon>
        <taxon>Pseudomonadati</taxon>
        <taxon>Pseudomonadota</taxon>
        <taxon>Alphaproteobacteria</taxon>
        <taxon>Rhodobacterales</taxon>
        <taxon>Roseobacteraceae</taxon>
        <taxon>Sulfitobacter</taxon>
    </lineage>
</organism>
<comment type="subcellular location">
    <subcellularLocation>
        <location evidence="7">Cytoplasm</location>
    </subcellularLocation>
</comment>
<dbReference type="NCBIfam" id="TIGR00043">
    <property type="entry name" value="rRNA maturation RNase YbeY"/>
    <property type="match status" value="1"/>
</dbReference>
<sequence>MDDLSIVIEDPRWEALGLAGLAEAAIRATLTELALEPDNCEVTLLACDDARIAVLNGDFRAKPTPTNVLSWPAEERAADQPGGNPQAPEPGLDGLCELGDIAISFDTCTREAHAAGKPVSDHVTHLVVHGVLHLLGYDHETDADAALMEGLEVKILGKMGLNDPYRN</sequence>
<name>A0ABW2B0P3_9RHOB</name>
<keyword evidence="5 7" id="KW-0378">Hydrolase</keyword>
<keyword evidence="7" id="KW-0698">rRNA processing</keyword>
<dbReference type="Gene3D" id="3.40.390.30">
    <property type="entry name" value="Metalloproteases ('zincins'), catalytic domain"/>
    <property type="match status" value="1"/>
</dbReference>
<dbReference type="Proteomes" id="UP001596353">
    <property type="component" value="Unassembled WGS sequence"/>
</dbReference>
<comment type="function">
    <text evidence="7">Single strand-specific metallo-endoribonuclease involved in late-stage 70S ribosome quality control and in maturation of the 3' terminus of the 16S rRNA.</text>
</comment>
<proteinExistence type="inferred from homology"/>
<keyword evidence="7" id="KW-0690">Ribosome biogenesis</keyword>
<keyword evidence="3 7" id="KW-0479">Metal-binding</keyword>
<keyword evidence="7" id="KW-0963">Cytoplasm</keyword>
<keyword evidence="6 7" id="KW-0862">Zinc</keyword>
<dbReference type="HAMAP" id="MF_00009">
    <property type="entry name" value="Endoribonucl_YbeY"/>
    <property type="match status" value="1"/>
</dbReference>
<evidence type="ECO:0000313" key="8">
    <source>
        <dbReference type="EMBL" id="MFC6759127.1"/>
    </source>
</evidence>
<dbReference type="Pfam" id="PF02130">
    <property type="entry name" value="YbeY"/>
    <property type="match status" value="1"/>
</dbReference>
<evidence type="ECO:0000256" key="2">
    <source>
        <dbReference type="ARBA" id="ARBA00022722"/>
    </source>
</evidence>
<dbReference type="SUPFAM" id="SSF55486">
    <property type="entry name" value="Metalloproteases ('zincins'), catalytic domain"/>
    <property type="match status" value="1"/>
</dbReference>
<evidence type="ECO:0000256" key="7">
    <source>
        <dbReference type="HAMAP-Rule" id="MF_00009"/>
    </source>
</evidence>
<accession>A0ABW2B0P3</accession>
<comment type="similarity">
    <text evidence="1 7">Belongs to the endoribonuclease YbeY family.</text>
</comment>
<dbReference type="InterPro" id="IPR002036">
    <property type="entry name" value="YbeY"/>
</dbReference>
<dbReference type="EMBL" id="JBHSWG010000001">
    <property type="protein sequence ID" value="MFC6759127.1"/>
    <property type="molecule type" value="Genomic_DNA"/>
</dbReference>
<dbReference type="PANTHER" id="PTHR46986:SF1">
    <property type="entry name" value="ENDORIBONUCLEASE YBEY, CHLOROPLASTIC"/>
    <property type="match status" value="1"/>
</dbReference>
<dbReference type="InterPro" id="IPR023091">
    <property type="entry name" value="MetalPrtase_cat_dom_sf_prd"/>
</dbReference>
<feature type="binding site" evidence="7">
    <location>
        <position position="133"/>
    </location>
    <ligand>
        <name>Zn(2+)</name>
        <dbReference type="ChEBI" id="CHEBI:29105"/>
        <note>catalytic</note>
    </ligand>
</feature>
<keyword evidence="9" id="KW-1185">Reference proteome</keyword>
<protein>
    <recommendedName>
        <fullName evidence="7">Endoribonuclease YbeY</fullName>
        <ecNumber evidence="7">3.1.-.-</ecNumber>
    </recommendedName>
</protein>
<dbReference type="EC" id="3.1.-.-" evidence="7"/>
<dbReference type="PANTHER" id="PTHR46986">
    <property type="entry name" value="ENDORIBONUCLEASE YBEY, CHLOROPLASTIC"/>
    <property type="match status" value="1"/>
</dbReference>
<evidence type="ECO:0000256" key="3">
    <source>
        <dbReference type="ARBA" id="ARBA00022723"/>
    </source>
</evidence>
<evidence type="ECO:0000256" key="5">
    <source>
        <dbReference type="ARBA" id="ARBA00022801"/>
    </source>
</evidence>
<dbReference type="PROSITE" id="PS01306">
    <property type="entry name" value="UPF0054"/>
    <property type="match status" value="1"/>
</dbReference>
<evidence type="ECO:0000313" key="9">
    <source>
        <dbReference type="Proteomes" id="UP001596353"/>
    </source>
</evidence>
<dbReference type="InterPro" id="IPR020549">
    <property type="entry name" value="YbeY_CS"/>
</dbReference>
<evidence type="ECO:0000256" key="1">
    <source>
        <dbReference type="ARBA" id="ARBA00010875"/>
    </source>
</evidence>
<gene>
    <name evidence="7 8" type="primary">ybeY</name>
    <name evidence="8" type="ORF">ACFQFQ_05870</name>
</gene>
<evidence type="ECO:0000256" key="4">
    <source>
        <dbReference type="ARBA" id="ARBA00022759"/>
    </source>
</evidence>
<feature type="binding site" evidence="7">
    <location>
        <position position="129"/>
    </location>
    <ligand>
        <name>Zn(2+)</name>
        <dbReference type="ChEBI" id="CHEBI:29105"/>
        <note>catalytic</note>
    </ligand>
</feature>
<evidence type="ECO:0000256" key="6">
    <source>
        <dbReference type="ARBA" id="ARBA00022833"/>
    </source>
</evidence>
<comment type="caution">
    <text evidence="8">The sequence shown here is derived from an EMBL/GenBank/DDBJ whole genome shotgun (WGS) entry which is preliminary data.</text>
</comment>